<evidence type="ECO:0000256" key="2">
    <source>
        <dbReference type="SAM" id="MobiDB-lite"/>
    </source>
</evidence>
<dbReference type="Proteomes" id="UP000785679">
    <property type="component" value="Unassembled WGS sequence"/>
</dbReference>
<dbReference type="InterPro" id="IPR038791">
    <property type="entry name" value="Cfap97/Hemingway"/>
</dbReference>
<evidence type="ECO:0000256" key="1">
    <source>
        <dbReference type="ARBA" id="ARBA00008315"/>
    </source>
</evidence>
<feature type="compositionally biased region" description="Basic residues" evidence="2">
    <location>
        <begin position="130"/>
        <end position="142"/>
    </location>
</feature>
<comment type="similarity">
    <text evidence="1">Belongs to the CFAP97 family.</text>
</comment>
<dbReference type="Pfam" id="PF13879">
    <property type="entry name" value="Hmw_CFAP97"/>
    <property type="match status" value="1"/>
</dbReference>
<dbReference type="PANTHER" id="PTHR23035:SF2">
    <property type="entry name" value="KIAA1430 HOMOLOGUE"/>
    <property type="match status" value="1"/>
</dbReference>
<reference evidence="3" key="1">
    <citation type="submission" date="2019-06" db="EMBL/GenBank/DDBJ databases">
        <authorList>
            <person name="Zheng W."/>
        </authorList>
    </citation>
    <scope>NUCLEOTIDE SEQUENCE</scope>
    <source>
        <strain evidence="3">QDHG01</strain>
    </source>
</reference>
<dbReference type="AlphaFoldDB" id="A0A8J8NQ01"/>
<dbReference type="PANTHER" id="PTHR23035">
    <property type="entry name" value="CILIA- AND FLAGELLA-ASSOCIATED PROTEIN 97-RELATED"/>
    <property type="match status" value="1"/>
</dbReference>
<dbReference type="EMBL" id="RRYP01008959">
    <property type="protein sequence ID" value="TNV79396.1"/>
    <property type="molecule type" value="Genomic_DNA"/>
</dbReference>
<feature type="region of interest" description="Disordered" evidence="2">
    <location>
        <begin position="130"/>
        <end position="236"/>
    </location>
</feature>
<proteinExistence type="inferred from homology"/>
<feature type="compositionally biased region" description="Basic and acidic residues" evidence="2">
    <location>
        <begin position="189"/>
        <end position="206"/>
    </location>
</feature>
<evidence type="ECO:0000313" key="3">
    <source>
        <dbReference type="EMBL" id="TNV79396.1"/>
    </source>
</evidence>
<protein>
    <submittedName>
        <fullName evidence="3">Uncharacterized protein</fullName>
    </submittedName>
</protein>
<dbReference type="InterPro" id="IPR029488">
    <property type="entry name" value="Hmw/CFAP97"/>
</dbReference>
<keyword evidence="4" id="KW-1185">Reference proteome</keyword>
<gene>
    <name evidence="3" type="ORF">FGO68_gene3656</name>
</gene>
<comment type="caution">
    <text evidence="3">The sequence shown here is derived from an EMBL/GenBank/DDBJ whole genome shotgun (WGS) entry which is preliminary data.</text>
</comment>
<sequence length="236" mass="26252">MLRKSNCQSRRCMMKKLEPMSSSSKDINRGNKKLLEKLVEISKGKHLSVEPLASLAGPIQPNHHSSTTSALQSFRPKSLNVVVRKREIQQIEQDNFKFAKRLFESQGEISVKDHKLEFRNHQKLVENMQKLKKKASKTKLARHGMLPPLRPSDKSAPTVNGDQGRARSKEESDALSGGGAGNSIPQTERLPELRESDGMHKNKGEGEAQQEIVTQREPEQKVDTVAGTGDAAKEAV</sequence>
<name>A0A8J8NQ01_HALGN</name>
<organism evidence="3 4">
    <name type="scientific">Halteria grandinella</name>
    <dbReference type="NCBI Taxonomy" id="5974"/>
    <lineage>
        <taxon>Eukaryota</taxon>
        <taxon>Sar</taxon>
        <taxon>Alveolata</taxon>
        <taxon>Ciliophora</taxon>
        <taxon>Intramacronucleata</taxon>
        <taxon>Spirotrichea</taxon>
        <taxon>Stichotrichia</taxon>
        <taxon>Sporadotrichida</taxon>
        <taxon>Halteriidae</taxon>
        <taxon>Halteria</taxon>
    </lineage>
</organism>
<accession>A0A8J8NQ01</accession>
<evidence type="ECO:0000313" key="4">
    <source>
        <dbReference type="Proteomes" id="UP000785679"/>
    </source>
</evidence>